<organism evidence="2 3">
    <name type="scientific">Seohaeicola zhoushanensis</name>
    <dbReference type="NCBI Taxonomy" id="1569283"/>
    <lineage>
        <taxon>Bacteria</taxon>
        <taxon>Pseudomonadati</taxon>
        <taxon>Pseudomonadota</taxon>
        <taxon>Alphaproteobacteria</taxon>
        <taxon>Rhodobacterales</taxon>
        <taxon>Roseobacteraceae</taxon>
        <taxon>Seohaeicola</taxon>
    </lineage>
</organism>
<dbReference type="Gene3D" id="3.90.1300.10">
    <property type="entry name" value="Amidase signature (AS) domain"/>
    <property type="match status" value="1"/>
</dbReference>
<reference evidence="2" key="2">
    <citation type="submission" date="2020-09" db="EMBL/GenBank/DDBJ databases">
        <authorList>
            <person name="Sun Q."/>
            <person name="Kim S."/>
        </authorList>
    </citation>
    <scope>NUCLEOTIDE SEQUENCE</scope>
    <source>
        <strain evidence="2">KCTC 42650</strain>
    </source>
</reference>
<dbReference type="InterPro" id="IPR036928">
    <property type="entry name" value="AS_sf"/>
</dbReference>
<dbReference type="GO" id="GO:0003824">
    <property type="term" value="F:catalytic activity"/>
    <property type="evidence" value="ECO:0007669"/>
    <property type="project" value="InterPro"/>
</dbReference>
<dbReference type="Proteomes" id="UP000626220">
    <property type="component" value="Unassembled WGS sequence"/>
</dbReference>
<dbReference type="AlphaFoldDB" id="A0A8J3GZ13"/>
<dbReference type="InterPro" id="IPR023631">
    <property type="entry name" value="Amidase_dom"/>
</dbReference>
<protein>
    <submittedName>
        <fullName evidence="2">Glutamyl-tRNA amidotransferase subunit A</fullName>
    </submittedName>
</protein>
<dbReference type="PANTHER" id="PTHR11895">
    <property type="entry name" value="TRANSAMIDASE"/>
    <property type="match status" value="1"/>
</dbReference>
<dbReference type="Pfam" id="PF01425">
    <property type="entry name" value="Amidase"/>
    <property type="match status" value="1"/>
</dbReference>
<dbReference type="EMBL" id="BNCJ01000007">
    <property type="protein sequence ID" value="GHF55024.1"/>
    <property type="molecule type" value="Genomic_DNA"/>
</dbReference>
<name>A0A8J3GZ13_9RHOB</name>
<evidence type="ECO:0000313" key="3">
    <source>
        <dbReference type="Proteomes" id="UP000626220"/>
    </source>
</evidence>
<evidence type="ECO:0000313" key="2">
    <source>
        <dbReference type="EMBL" id="GHF55024.1"/>
    </source>
</evidence>
<comment type="caution">
    <text evidence="2">The sequence shown here is derived from an EMBL/GenBank/DDBJ whole genome shotgun (WGS) entry which is preliminary data.</text>
</comment>
<dbReference type="SUPFAM" id="SSF75304">
    <property type="entry name" value="Amidase signature (AS) enzymes"/>
    <property type="match status" value="1"/>
</dbReference>
<dbReference type="InterPro" id="IPR000120">
    <property type="entry name" value="Amidase"/>
</dbReference>
<reference evidence="2" key="1">
    <citation type="journal article" date="2014" name="Int. J. Syst. Evol. Microbiol.">
        <title>Complete genome sequence of Corynebacterium casei LMG S-19264T (=DSM 44701T), isolated from a smear-ripened cheese.</title>
        <authorList>
            <consortium name="US DOE Joint Genome Institute (JGI-PGF)"/>
            <person name="Walter F."/>
            <person name="Albersmeier A."/>
            <person name="Kalinowski J."/>
            <person name="Ruckert C."/>
        </authorList>
    </citation>
    <scope>NUCLEOTIDE SEQUENCE</scope>
    <source>
        <strain evidence="2">KCTC 42650</strain>
    </source>
</reference>
<keyword evidence="3" id="KW-1185">Reference proteome</keyword>
<evidence type="ECO:0000259" key="1">
    <source>
        <dbReference type="Pfam" id="PF01425"/>
    </source>
</evidence>
<dbReference type="PANTHER" id="PTHR11895:SF151">
    <property type="entry name" value="GLUTAMYL-TRNA(GLN) AMIDOTRANSFERASE SUBUNIT A"/>
    <property type="match status" value="1"/>
</dbReference>
<gene>
    <name evidence="2" type="ORF">GCM10017056_28220</name>
</gene>
<sequence length="451" mass="47569">MSAPDLTRASAVAAAEAIRAGALSSEALVSACLQRIAETDGAIRAWAHLDPEAALAQAREADRLRKAGRATGALHGVPVGLKDIVDTRDMPTELGTAIFAGRQPEMDATLVERLREAGAVIMGKTKTTELAFVHPTDTTNPHDATRTPGGSSSGSAAAVAACHVPLAVGTQTNGSVIRPASFCGTYGFKPSRGIISRQGLLQTSVSLDQVGVFARHIEDAALLADVIGSYDQRDPASLPRPRPAMLAGATAEAPVEPDLAWFDLPHHDRLSPDAREGLEQVIEALGPRVERYGAAPELADLVRVQGIIHEYEICQHLAETFAAHWDRISATLQPVITRGRAISQAQYEDALAVKASAESFFAAFGRDYDAILAPSAAGEAPLLAAGGTGDPIFCTIWTLAGLPCLSLPLLVGENDLPIGVQLIGAAEQDDRLLRTASWLQRQLGQTDEKES</sequence>
<proteinExistence type="predicted"/>
<dbReference type="RefSeq" id="WP_229864118.1">
    <property type="nucleotide sequence ID" value="NZ_BNCJ01000007.1"/>
</dbReference>
<accession>A0A8J3GZ13</accession>
<feature type="domain" description="Amidase" evidence="1">
    <location>
        <begin position="28"/>
        <end position="433"/>
    </location>
</feature>